<keyword evidence="2" id="KW-1185">Reference proteome</keyword>
<gene>
    <name evidence="1" type="ORF">L1987_06255</name>
</gene>
<reference evidence="2" key="1">
    <citation type="journal article" date="2022" name="Mol. Ecol. Resour.">
        <title>The genomes of chicory, endive, great burdock and yacon provide insights into Asteraceae palaeo-polyploidization history and plant inulin production.</title>
        <authorList>
            <person name="Fan W."/>
            <person name="Wang S."/>
            <person name="Wang H."/>
            <person name="Wang A."/>
            <person name="Jiang F."/>
            <person name="Liu H."/>
            <person name="Zhao H."/>
            <person name="Xu D."/>
            <person name="Zhang Y."/>
        </authorList>
    </citation>
    <scope>NUCLEOTIDE SEQUENCE [LARGE SCALE GENOMIC DNA]</scope>
    <source>
        <strain evidence="2">cv. Yunnan</strain>
    </source>
</reference>
<reference evidence="1 2" key="2">
    <citation type="journal article" date="2022" name="Mol. Ecol. Resour.">
        <title>The genomes of chicory, endive, great burdock and yacon provide insights into Asteraceae paleo-polyploidization history and plant inulin production.</title>
        <authorList>
            <person name="Fan W."/>
            <person name="Wang S."/>
            <person name="Wang H."/>
            <person name="Wang A."/>
            <person name="Jiang F."/>
            <person name="Liu H."/>
            <person name="Zhao H."/>
            <person name="Xu D."/>
            <person name="Zhang Y."/>
        </authorList>
    </citation>
    <scope>NUCLEOTIDE SEQUENCE [LARGE SCALE GENOMIC DNA]</scope>
    <source>
        <strain evidence="2">cv. Yunnan</strain>
        <tissue evidence="1">Leaves</tissue>
    </source>
</reference>
<name>A0ACB9JXN2_9ASTR</name>
<comment type="caution">
    <text evidence="1">The sequence shown here is derived from an EMBL/GenBank/DDBJ whole genome shotgun (WGS) entry which is preliminary data.</text>
</comment>
<evidence type="ECO:0000313" key="1">
    <source>
        <dbReference type="EMBL" id="KAI3824784.1"/>
    </source>
</evidence>
<organism evidence="1 2">
    <name type="scientific">Smallanthus sonchifolius</name>
    <dbReference type="NCBI Taxonomy" id="185202"/>
    <lineage>
        <taxon>Eukaryota</taxon>
        <taxon>Viridiplantae</taxon>
        <taxon>Streptophyta</taxon>
        <taxon>Embryophyta</taxon>
        <taxon>Tracheophyta</taxon>
        <taxon>Spermatophyta</taxon>
        <taxon>Magnoliopsida</taxon>
        <taxon>eudicotyledons</taxon>
        <taxon>Gunneridae</taxon>
        <taxon>Pentapetalae</taxon>
        <taxon>asterids</taxon>
        <taxon>campanulids</taxon>
        <taxon>Asterales</taxon>
        <taxon>Asteraceae</taxon>
        <taxon>Asteroideae</taxon>
        <taxon>Heliantheae alliance</taxon>
        <taxon>Millerieae</taxon>
        <taxon>Smallanthus</taxon>
    </lineage>
</organism>
<sequence length="90" mass="10286">MNDDLNGARSSKVKSYYMVAQGKSTYDLELTIPWYRRSLDIVFEKRLGRICSNDLVERSLDVVFEKRLGINCSNDLVGRSPDYGMGQENS</sequence>
<dbReference type="Proteomes" id="UP001056120">
    <property type="component" value="Linkage Group LG02"/>
</dbReference>
<evidence type="ECO:0000313" key="2">
    <source>
        <dbReference type="Proteomes" id="UP001056120"/>
    </source>
</evidence>
<accession>A0ACB9JXN2</accession>
<dbReference type="EMBL" id="CM042019">
    <property type="protein sequence ID" value="KAI3824784.1"/>
    <property type="molecule type" value="Genomic_DNA"/>
</dbReference>
<protein>
    <submittedName>
        <fullName evidence="1">Uncharacterized protein</fullName>
    </submittedName>
</protein>
<proteinExistence type="predicted"/>